<keyword evidence="1" id="KW-0175">Coiled coil</keyword>
<evidence type="ECO:0000256" key="2">
    <source>
        <dbReference type="SAM" id="MobiDB-lite"/>
    </source>
</evidence>
<evidence type="ECO:0000313" key="3">
    <source>
        <dbReference type="EMBL" id="GMI07358.1"/>
    </source>
</evidence>
<dbReference type="EMBL" id="BRXX01000363">
    <property type="protein sequence ID" value="GMI07358.1"/>
    <property type="molecule type" value="Genomic_DNA"/>
</dbReference>
<feature type="compositionally biased region" description="Polar residues" evidence="2">
    <location>
        <begin position="36"/>
        <end position="51"/>
    </location>
</feature>
<protein>
    <submittedName>
        <fullName evidence="3">Uncharacterized protein</fullName>
    </submittedName>
</protein>
<feature type="compositionally biased region" description="Basic and acidic residues" evidence="2">
    <location>
        <begin position="11"/>
        <end position="35"/>
    </location>
</feature>
<evidence type="ECO:0000313" key="4">
    <source>
        <dbReference type="Proteomes" id="UP001165160"/>
    </source>
</evidence>
<accession>A0A9W7FAF2</accession>
<dbReference type="AlphaFoldDB" id="A0A9W7FAF2"/>
<evidence type="ECO:0000256" key="1">
    <source>
        <dbReference type="SAM" id="Coils"/>
    </source>
</evidence>
<feature type="coiled-coil region" evidence="1">
    <location>
        <begin position="110"/>
        <end position="179"/>
    </location>
</feature>
<comment type="caution">
    <text evidence="3">The sequence shown here is derived from an EMBL/GenBank/DDBJ whole genome shotgun (WGS) entry which is preliminary data.</text>
</comment>
<feature type="region of interest" description="Disordered" evidence="2">
    <location>
        <begin position="1"/>
        <end position="75"/>
    </location>
</feature>
<sequence>MSELRSLTHGQYDDDGVHNSVQRHVEQNEDPKTNREPTSNLLQESTQQQATSPITPSLSPPSVSADPQVGRDHPTALHCTHHASLQDEGEIGGQTVHLLRMELEKEKEFKANAESEMAAALCEKDAALKREKAALSEKDAALRREEAALREKEAALREKEAALRETEAALKEKAALEEEPKNFSAVMSQLGEEGDTLRKKLRHPDRTAQLEYLTETTEQFCLDMKGSGDADAERCQESNKVAPMMSQTSTALSIFSSPEATQYIENLNKDLDFENEKVLQMDNVIQRYTEEEDAMITSGLGLIAGMEMKGAIAFSTFKTRFSATKFLKGFYNSKEALKTRTATQS</sequence>
<keyword evidence="4" id="KW-1185">Reference proteome</keyword>
<reference evidence="4" key="1">
    <citation type="journal article" date="2023" name="Commun. Biol.">
        <title>Genome analysis of Parmales, the sister group of diatoms, reveals the evolutionary specialization of diatoms from phago-mixotrophs to photoautotrophs.</title>
        <authorList>
            <person name="Ban H."/>
            <person name="Sato S."/>
            <person name="Yoshikawa S."/>
            <person name="Yamada K."/>
            <person name="Nakamura Y."/>
            <person name="Ichinomiya M."/>
            <person name="Sato N."/>
            <person name="Blanc-Mathieu R."/>
            <person name="Endo H."/>
            <person name="Kuwata A."/>
            <person name="Ogata H."/>
        </authorList>
    </citation>
    <scope>NUCLEOTIDE SEQUENCE [LARGE SCALE GENOMIC DNA]</scope>
    <source>
        <strain evidence="4">NIES 3699</strain>
    </source>
</reference>
<gene>
    <name evidence="3" type="ORF">TrVE_jg10068</name>
</gene>
<name>A0A9W7FAF2_9STRA</name>
<proteinExistence type="predicted"/>
<dbReference type="Proteomes" id="UP001165160">
    <property type="component" value="Unassembled WGS sequence"/>
</dbReference>
<organism evidence="3 4">
    <name type="scientific">Triparma verrucosa</name>
    <dbReference type="NCBI Taxonomy" id="1606542"/>
    <lineage>
        <taxon>Eukaryota</taxon>
        <taxon>Sar</taxon>
        <taxon>Stramenopiles</taxon>
        <taxon>Ochrophyta</taxon>
        <taxon>Bolidophyceae</taxon>
        <taxon>Parmales</taxon>
        <taxon>Triparmaceae</taxon>
        <taxon>Triparma</taxon>
    </lineage>
</organism>
<feature type="compositionally biased region" description="Low complexity" evidence="2">
    <location>
        <begin position="52"/>
        <end position="64"/>
    </location>
</feature>